<dbReference type="InterPro" id="IPR027277">
    <property type="entry name" value="NadC/ModD"/>
</dbReference>
<evidence type="ECO:0000313" key="14">
    <source>
        <dbReference type="EMBL" id="KKN28590.1"/>
    </source>
</evidence>
<dbReference type="InterPro" id="IPR022412">
    <property type="entry name" value="Quinolinate_PRibosylTrfase_N"/>
</dbReference>
<keyword evidence="8" id="KW-0808">Transferase</keyword>
<dbReference type="InterPro" id="IPR037128">
    <property type="entry name" value="Quinolinate_PRibosylTase_N_sf"/>
</dbReference>
<dbReference type="InterPro" id="IPR036068">
    <property type="entry name" value="Nicotinate_pribotase-like_C"/>
</dbReference>
<dbReference type="Gene3D" id="3.90.1170.20">
    <property type="entry name" value="Quinolinate phosphoribosyl transferase, N-terminal domain"/>
    <property type="match status" value="1"/>
</dbReference>
<dbReference type="NCBIfam" id="TIGR00078">
    <property type="entry name" value="nadC"/>
    <property type="match status" value="1"/>
</dbReference>
<evidence type="ECO:0000259" key="12">
    <source>
        <dbReference type="Pfam" id="PF01729"/>
    </source>
</evidence>
<dbReference type="PANTHER" id="PTHR32179:SF3">
    <property type="entry name" value="NICOTINATE-NUCLEOTIDE PYROPHOSPHORYLASE [CARBOXYLATING]"/>
    <property type="match status" value="1"/>
</dbReference>
<evidence type="ECO:0000256" key="5">
    <source>
        <dbReference type="ARBA" id="ARBA00011944"/>
    </source>
</evidence>
<dbReference type="CDD" id="cd01572">
    <property type="entry name" value="QPRTase"/>
    <property type="match status" value="1"/>
</dbReference>
<comment type="similarity">
    <text evidence="3">Belongs to the NadC/ModD family.</text>
</comment>
<evidence type="ECO:0000256" key="2">
    <source>
        <dbReference type="ARBA" id="ARBA00004893"/>
    </source>
</evidence>
<dbReference type="FunFam" id="3.90.1170.20:FF:000001">
    <property type="entry name" value="Nicotinate-nucleotide diphosphorylase (Carboxylating)"/>
    <property type="match status" value="1"/>
</dbReference>
<sequence length="280" mass="30530">MTIENTIPDEFIIAQAKLALLEDLGAQDLTADLIPINTLANASIMTRENATLCGQVWLENVFKLLDPNITVNWFFNDGEQMQANNVICTLHGPARTLLTGERTAMNFIQTLSATATLARQYTDQVTGLAVQILDTRKTIPGLRTAQKYAVRCGGGYNHRMGLYDGILIKENHINAAGSIAAAVNQARQLHQGIAIEVEVESFDELEQALMAQADIILLDNFDIPALIKAVDLNQGKAKLEASGGITLNNVREIAETGVDRISIGAITKDIRAIDLSMRFI</sequence>
<accession>A0A0F9P9S2</accession>
<evidence type="ECO:0000256" key="1">
    <source>
        <dbReference type="ARBA" id="ARBA00003237"/>
    </source>
</evidence>
<evidence type="ECO:0000256" key="11">
    <source>
        <dbReference type="ARBA" id="ARBA00069173"/>
    </source>
</evidence>
<evidence type="ECO:0000256" key="4">
    <source>
        <dbReference type="ARBA" id="ARBA00011218"/>
    </source>
</evidence>
<gene>
    <name evidence="14" type="ORF">LCGC14_0852720</name>
</gene>
<comment type="function">
    <text evidence="1">Involved in the catabolism of quinolinic acid (QA).</text>
</comment>
<dbReference type="UniPathway" id="UPA00253">
    <property type="reaction ID" value="UER00331"/>
</dbReference>
<dbReference type="SUPFAM" id="SSF54675">
    <property type="entry name" value="Nicotinate/Quinolinate PRTase N-terminal domain-like"/>
    <property type="match status" value="1"/>
</dbReference>
<dbReference type="InterPro" id="IPR004393">
    <property type="entry name" value="NadC"/>
</dbReference>
<dbReference type="Gene3D" id="3.20.20.70">
    <property type="entry name" value="Aldolase class I"/>
    <property type="match status" value="1"/>
</dbReference>
<protein>
    <recommendedName>
        <fullName evidence="11">Probable nicotinate-nucleotide pyrophosphorylase [carboxylating]</fullName>
        <ecNumber evidence="5">2.4.2.19</ecNumber>
    </recommendedName>
    <alternativeName>
        <fullName evidence="9">Quinolinate phosphoribosyltransferase [decarboxylating]</fullName>
    </alternativeName>
</protein>
<comment type="catalytic activity">
    <reaction evidence="10">
        <text>nicotinate beta-D-ribonucleotide + CO2 + diphosphate = quinolinate + 5-phospho-alpha-D-ribose 1-diphosphate + 2 H(+)</text>
        <dbReference type="Rhea" id="RHEA:12733"/>
        <dbReference type="ChEBI" id="CHEBI:15378"/>
        <dbReference type="ChEBI" id="CHEBI:16526"/>
        <dbReference type="ChEBI" id="CHEBI:29959"/>
        <dbReference type="ChEBI" id="CHEBI:33019"/>
        <dbReference type="ChEBI" id="CHEBI:57502"/>
        <dbReference type="ChEBI" id="CHEBI:58017"/>
        <dbReference type="EC" id="2.4.2.19"/>
    </reaction>
</comment>
<name>A0A0F9P9S2_9ZZZZ</name>
<dbReference type="GO" id="GO:0009435">
    <property type="term" value="P:NAD+ biosynthetic process"/>
    <property type="evidence" value="ECO:0007669"/>
    <property type="project" value="UniProtKB-UniPathway"/>
</dbReference>
<dbReference type="GO" id="GO:0034213">
    <property type="term" value="P:quinolinate catabolic process"/>
    <property type="evidence" value="ECO:0007669"/>
    <property type="project" value="TreeGrafter"/>
</dbReference>
<feature type="domain" description="Quinolinate phosphoribosyl transferase N-terminal" evidence="13">
    <location>
        <begin position="28"/>
        <end position="112"/>
    </location>
</feature>
<organism evidence="14">
    <name type="scientific">marine sediment metagenome</name>
    <dbReference type="NCBI Taxonomy" id="412755"/>
    <lineage>
        <taxon>unclassified sequences</taxon>
        <taxon>metagenomes</taxon>
        <taxon>ecological metagenomes</taxon>
    </lineage>
</organism>
<evidence type="ECO:0000256" key="3">
    <source>
        <dbReference type="ARBA" id="ARBA00009400"/>
    </source>
</evidence>
<evidence type="ECO:0000256" key="7">
    <source>
        <dbReference type="ARBA" id="ARBA00022676"/>
    </source>
</evidence>
<evidence type="ECO:0000259" key="13">
    <source>
        <dbReference type="Pfam" id="PF02749"/>
    </source>
</evidence>
<dbReference type="EMBL" id="LAZR01002549">
    <property type="protein sequence ID" value="KKN28590.1"/>
    <property type="molecule type" value="Genomic_DNA"/>
</dbReference>
<evidence type="ECO:0000256" key="10">
    <source>
        <dbReference type="ARBA" id="ARBA00047445"/>
    </source>
</evidence>
<dbReference type="InterPro" id="IPR013785">
    <property type="entry name" value="Aldolase_TIM"/>
</dbReference>
<proteinExistence type="inferred from homology"/>
<dbReference type="Pfam" id="PF02749">
    <property type="entry name" value="QRPTase_N"/>
    <property type="match status" value="1"/>
</dbReference>
<dbReference type="GO" id="GO:0005737">
    <property type="term" value="C:cytoplasm"/>
    <property type="evidence" value="ECO:0007669"/>
    <property type="project" value="TreeGrafter"/>
</dbReference>
<reference evidence="14" key="1">
    <citation type="journal article" date="2015" name="Nature">
        <title>Complex archaea that bridge the gap between prokaryotes and eukaryotes.</title>
        <authorList>
            <person name="Spang A."/>
            <person name="Saw J.H."/>
            <person name="Jorgensen S.L."/>
            <person name="Zaremba-Niedzwiedzka K."/>
            <person name="Martijn J."/>
            <person name="Lind A.E."/>
            <person name="van Eijk R."/>
            <person name="Schleper C."/>
            <person name="Guy L."/>
            <person name="Ettema T.J."/>
        </authorList>
    </citation>
    <scope>NUCLEOTIDE SEQUENCE</scope>
</reference>
<dbReference type="PANTHER" id="PTHR32179">
    <property type="entry name" value="NICOTINATE-NUCLEOTIDE PYROPHOSPHORYLASE [CARBOXYLATING]"/>
    <property type="match status" value="1"/>
</dbReference>
<dbReference type="SUPFAM" id="SSF51690">
    <property type="entry name" value="Nicotinate/Quinolinate PRTase C-terminal domain-like"/>
    <property type="match status" value="1"/>
</dbReference>
<keyword evidence="7" id="KW-0328">Glycosyltransferase</keyword>
<dbReference type="Pfam" id="PF01729">
    <property type="entry name" value="QRPTase_C"/>
    <property type="match status" value="1"/>
</dbReference>
<dbReference type="AlphaFoldDB" id="A0A0F9P9S2"/>
<evidence type="ECO:0000256" key="8">
    <source>
        <dbReference type="ARBA" id="ARBA00022679"/>
    </source>
</evidence>
<dbReference type="PIRSF" id="PIRSF006250">
    <property type="entry name" value="NadC_ModD"/>
    <property type="match status" value="1"/>
</dbReference>
<feature type="domain" description="Quinolinate phosphoribosyl transferase C-terminal" evidence="12">
    <location>
        <begin position="115"/>
        <end position="278"/>
    </location>
</feature>
<dbReference type="InterPro" id="IPR002638">
    <property type="entry name" value="Quinolinate_PRibosylTrfase_C"/>
</dbReference>
<dbReference type="EC" id="2.4.2.19" evidence="5"/>
<comment type="pathway">
    <text evidence="2">Cofactor biosynthesis; NAD(+) biosynthesis; nicotinate D-ribonucleotide from quinolinate: step 1/1.</text>
</comment>
<evidence type="ECO:0000256" key="6">
    <source>
        <dbReference type="ARBA" id="ARBA00022642"/>
    </source>
</evidence>
<evidence type="ECO:0000256" key="9">
    <source>
        <dbReference type="ARBA" id="ARBA00033102"/>
    </source>
</evidence>
<dbReference type="GO" id="GO:0004514">
    <property type="term" value="F:nicotinate-nucleotide diphosphorylase (carboxylating) activity"/>
    <property type="evidence" value="ECO:0007669"/>
    <property type="project" value="UniProtKB-EC"/>
</dbReference>
<comment type="subunit">
    <text evidence="4">Hexamer formed by 3 homodimers.</text>
</comment>
<comment type="caution">
    <text evidence="14">The sequence shown here is derived from an EMBL/GenBank/DDBJ whole genome shotgun (WGS) entry which is preliminary data.</text>
</comment>
<keyword evidence="6" id="KW-0662">Pyridine nucleotide biosynthesis</keyword>
<dbReference type="FunFam" id="3.20.20.70:FF:000030">
    <property type="entry name" value="Nicotinate-nucleotide pyrophosphorylase, carboxylating"/>
    <property type="match status" value="1"/>
</dbReference>